<dbReference type="AlphaFoldDB" id="A0AAJ0EMI5"/>
<comment type="caution">
    <text evidence="1">The sequence shown here is derived from an EMBL/GenBank/DDBJ whole genome shotgun (WGS) entry which is preliminary data.</text>
</comment>
<dbReference type="EMBL" id="JAHMHQ010000002">
    <property type="protein sequence ID" value="KAK1654649.1"/>
    <property type="molecule type" value="Genomic_DNA"/>
</dbReference>
<dbReference type="Proteomes" id="UP001243989">
    <property type="component" value="Unassembled WGS sequence"/>
</dbReference>
<dbReference type="GeneID" id="85481268"/>
<proteinExistence type="predicted"/>
<protein>
    <submittedName>
        <fullName evidence="1">Uncharacterized protein</fullName>
    </submittedName>
</protein>
<keyword evidence="2" id="KW-1185">Reference proteome</keyword>
<accession>A0AAJ0EMI5</accession>
<organism evidence="1 2">
    <name type="scientific">Colletotrichum phormii</name>
    <dbReference type="NCBI Taxonomy" id="359342"/>
    <lineage>
        <taxon>Eukaryota</taxon>
        <taxon>Fungi</taxon>
        <taxon>Dikarya</taxon>
        <taxon>Ascomycota</taxon>
        <taxon>Pezizomycotina</taxon>
        <taxon>Sordariomycetes</taxon>
        <taxon>Hypocreomycetidae</taxon>
        <taxon>Glomerellales</taxon>
        <taxon>Glomerellaceae</taxon>
        <taxon>Colletotrichum</taxon>
        <taxon>Colletotrichum acutatum species complex</taxon>
    </lineage>
</organism>
<evidence type="ECO:0000313" key="2">
    <source>
        <dbReference type="Proteomes" id="UP001243989"/>
    </source>
</evidence>
<sequence length="132" mass="14513">MTTAHILQPPLGLSTPPSLQTAVFTLPEPPPNLSRWWLVVGFLLIQQRESGQRGDEREKLSSCLLSLATAAYAHPAHSRDPATAARPANRIISGAARQIASAAHQHHETRRPDQLPRRHLAIVTVAVFDRLI</sequence>
<reference evidence="1" key="1">
    <citation type="submission" date="2021-06" db="EMBL/GenBank/DDBJ databases">
        <title>Comparative genomics, transcriptomics and evolutionary studies reveal genomic signatures of adaptation to plant cell wall in hemibiotrophic fungi.</title>
        <authorList>
            <consortium name="DOE Joint Genome Institute"/>
            <person name="Baroncelli R."/>
            <person name="Diaz J.F."/>
            <person name="Benocci T."/>
            <person name="Peng M."/>
            <person name="Battaglia E."/>
            <person name="Haridas S."/>
            <person name="Andreopoulos W."/>
            <person name="Labutti K."/>
            <person name="Pangilinan J."/>
            <person name="Floch G.L."/>
            <person name="Makela M.R."/>
            <person name="Henrissat B."/>
            <person name="Grigoriev I.V."/>
            <person name="Crouch J.A."/>
            <person name="De Vries R.P."/>
            <person name="Sukno S.A."/>
            <person name="Thon M.R."/>
        </authorList>
    </citation>
    <scope>NUCLEOTIDE SEQUENCE</scope>
    <source>
        <strain evidence="1">CBS 102054</strain>
    </source>
</reference>
<dbReference type="RefSeq" id="XP_060450693.1">
    <property type="nucleotide sequence ID" value="XM_060596406.1"/>
</dbReference>
<gene>
    <name evidence="1" type="ORF">BDP81DRAFT_86434</name>
</gene>
<evidence type="ECO:0000313" key="1">
    <source>
        <dbReference type="EMBL" id="KAK1654649.1"/>
    </source>
</evidence>
<name>A0AAJ0EMI5_9PEZI</name>